<feature type="transmembrane region" description="Helical" evidence="1">
    <location>
        <begin position="367"/>
        <end position="388"/>
    </location>
</feature>
<name>A0A2S7VW60_PHOAN</name>
<feature type="transmembrane region" description="Helical" evidence="1">
    <location>
        <begin position="83"/>
        <end position="103"/>
    </location>
</feature>
<feature type="transmembrane region" description="Helical" evidence="1">
    <location>
        <begin position="115"/>
        <end position="140"/>
    </location>
</feature>
<protein>
    <recommendedName>
        <fullName evidence="4">Choline transporter</fullName>
    </recommendedName>
</protein>
<gene>
    <name evidence="2" type="ORF">BTO08_02405</name>
</gene>
<evidence type="ECO:0008006" key="4">
    <source>
        <dbReference type="Google" id="ProtNLM"/>
    </source>
</evidence>
<evidence type="ECO:0000313" key="3">
    <source>
        <dbReference type="Proteomes" id="UP000238730"/>
    </source>
</evidence>
<feature type="transmembrane region" description="Helical" evidence="1">
    <location>
        <begin position="334"/>
        <end position="355"/>
    </location>
</feature>
<keyword evidence="1" id="KW-0472">Membrane</keyword>
<comment type="caution">
    <text evidence="2">The sequence shown here is derived from an EMBL/GenBank/DDBJ whole genome shotgun (WGS) entry which is preliminary data.</text>
</comment>
<feature type="transmembrane region" description="Helical" evidence="1">
    <location>
        <begin position="300"/>
        <end position="322"/>
    </location>
</feature>
<dbReference type="EMBL" id="MSCJ01000001">
    <property type="protein sequence ID" value="PQJ66350.1"/>
    <property type="molecule type" value="Genomic_DNA"/>
</dbReference>
<feature type="transmembrane region" description="Helical" evidence="1">
    <location>
        <begin position="146"/>
        <end position="171"/>
    </location>
</feature>
<accession>A0A2S7VW60</accession>
<feature type="transmembrane region" description="Helical" evidence="1">
    <location>
        <begin position="236"/>
        <end position="254"/>
    </location>
</feature>
<evidence type="ECO:0000256" key="1">
    <source>
        <dbReference type="SAM" id="Phobius"/>
    </source>
</evidence>
<feature type="transmembrane region" description="Helical" evidence="1">
    <location>
        <begin position="178"/>
        <end position="200"/>
    </location>
</feature>
<dbReference type="Proteomes" id="UP000238730">
    <property type="component" value="Unassembled WGS sequence"/>
</dbReference>
<feature type="transmembrane region" description="Helical" evidence="1">
    <location>
        <begin position="6"/>
        <end position="27"/>
    </location>
</feature>
<keyword evidence="1" id="KW-0812">Transmembrane</keyword>
<keyword evidence="1" id="KW-1133">Transmembrane helix</keyword>
<proteinExistence type="predicted"/>
<dbReference type="AlphaFoldDB" id="A0A2S7VW60"/>
<dbReference type="RefSeq" id="WP_105059740.1">
    <property type="nucleotide sequence ID" value="NZ_MSCJ01000001.1"/>
</dbReference>
<dbReference type="OrthoDB" id="5596354at2"/>
<sequence>MLDNVFKFNMYFACIVVWLLISLLLVTKRKNKTATSINNNVIVFSCLLFTSGLDIGLLLFPLTEFPSYKGIEYRNLNPVSIELGFWGFSVWGFYFLSTYYFIFIEPKIKLFDIKAVKIFFTGLTILTCAFSVNLFVDFFIYYQVKIFGGTVFTRDGIIILSVIVIAIGYALSKSNTILKLISTSSVFLFIITVLLGYVGIFQNNGSHELLNIINTGVWGYLKNFNQFLLPMNNYHLFYLFWWFSWALMVGKFTAQFTPNNLSVGKLFLVMIFLPSLPLIFWFSILYFYSINPNLLQPYLLYTMFGVGILFLINSLSAIFNIVNDMIKSLLSYKINKSSGLLSCLLMILSFTGYSVKSGNMTFLKIDYIGTIVTLFLYFVVILMVRNYIYSKQSCDRLQ</sequence>
<feature type="transmembrane region" description="Helical" evidence="1">
    <location>
        <begin position="39"/>
        <end position="63"/>
    </location>
</feature>
<feature type="transmembrane region" description="Helical" evidence="1">
    <location>
        <begin position="266"/>
        <end position="288"/>
    </location>
</feature>
<reference evidence="2 3" key="1">
    <citation type="submission" date="2016-12" db="EMBL/GenBank/DDBJ databases">
        <title>Diversity of luminous bacteria.</title>
        <authorList>
            <person name="Yoshizawa S."/>
            <person name="Kogure K."/>
        </authorList>
    </citation>
    <scope>NUCLEOTIDE SEQUENCE [LARGE SCALE GENOMIC DNA]</scope>
    <source>
        <strain evidence="2 3">LC1-200</strain>
    </source>
</reference>
<organism evidence="2 3">
    <name type="scientific">Photobacterium angustum</name>
    <dbReference type="NCBI Taxonomy" id="661"/>
    <lineage>
        <taxon>Bacteria</taxon>
        <taxon>Pseudomonadati</taxon>
        <taxon>Pseudomonadota</taxon>
        <taxon>Gammaproteobacteria</taxon>
        <taxon>Vibrionales</taxon>
        <taxon>Vibrionaceae</taxon>
        <taxon>Photobacterium</taxon>
    </lineage>
</organism>
<evidence type="ECO:0000313" key="2">
    <source>
        <dbReference type="EMBL" id="PQJ66350.1"/>
    </source>
</evidence>